<dbReference type="NCBIfam" id="NF003459">
    <property type="entry name" value="PRK05074.1"/>
    <property type="match status" value="1"/>
</dbReference>
<evidence type="ECO:0000313" key="14">
    <source>
        <dbReference type="Proteomes" id="UP000190162"/>
    </source>
</evidence>
<evidence type="ECO:0000313" key="13">
    <source>
        <dbReference type="EMBL" id="SKA43253.1"/>
    </source>
</evidence>
<dbReference type="PANTHER" id="PTHR34699:SF2">
    <property type="entry name" value="NON-CANONICAL PURINE NTP PHOSPHATASE_PRRC1 DOMAIN-CONTAINING PROTEIN"/>
    <property type="match status" value="1"/>
</dbReference>
<dbReference type="Pfam" id="PF01931">
    <property type="entry name" value="NTPase_I-T"/>
    <property type="match status" value="1"/>
</dbReference>
<dbReference type="EC" id="3.6.1.73" evidence="11"/>
<dbReference type="InterPro" id="IPR029001">
    <property type="entry name" value="ITPase-like_fam"/>
</dbReference>
<evidence type="ECO:0000256" key="1">
    <source>
        <dbReference type="ARBA" id="ARBA00001936"/>
    </source>
</evidence>
<dbReference type="FunFam" id="3.90.950.10:FF:000002">
    <property type="entry name" value="Inosine/xanthosine triphosphatase"/>
    <property type="match status" value="1"/>
</dbReference>
<dbReference type="InterPro" id="IPR050299">
    <property type="entry name" value="YjjX_NTPase"/>
</dbReference>
<keyword evidence="7 11" id="KW-0464">Manganese</keyword>
<dbReference type="NCBIfam" id="TIGR00258">
    <property type="entry name" value="inosine/xanthosine triphosphatase"/>
    <property type="match status" value="1"/>
</dbReference>
<dbReference type="OrthoDB" id="6334099at2"/>
<organism evidence="13 14">
    <name type="scientific">Enterovibrio nigricans DSM 22720</name>
    <dbReference type="NCBI Taxonomy" id="1121868"/>
    <lineage>
        <taxon>Bacteria</taxon>
        <taxon>Pseudomonadati</taxon>
        <taxon>Pseudomonadota</taxon>
        <taxon>Gammaproteobacteria</taxon>
        <taxon>Vibrionales</taxon>
        <taxon>Vibrionaceae</taxon>
        <taxon>Enterovibrio</taxon>
    </lineage>
</organism>
<evidence type="ECO:0000256" key="7">
    <source>
        <dbReference type="ARBA" id="ARBA00023211"/>
    </source>
</evidence>
<keyword evidence="4 11" id="KW-0378">Hydrolase</keyword>
<dbReference type="AlphaFoldDB" id="A0A1T4TRV4"/>
<evidence type="ECO:0000256" key="4">
    <source>
        <dbReference type="ARBA" id="ARBA00022801"/>
    </source>
</evidence>
<dbReference type="EMBL" id="FUXU01000001">
    <property type="protein sequence ID" value="SKA43253.1"/>
    <property type="molecule type" value="Genomic_DNA"/>
</dbReference>
<accession>A0A1T4TRV4</accession>
<dbReference type="InterPro" id="IPR002786">
    <property type="entry name" value="Non_canon_purine_NTPase"/>
</dbReference>
<keyword evidence="3 11" id="KW-0547">Nucleotide-binding</keyword>
<keyword evidence="6 11" id="KW-0546">Nucleotide metabolism</keyword>
<comment type="catalytic activity">
    <reaction evidence="9 11">
        <text>XTP + H2O = XDP + phosphate + H(+)</text>
        <dbReference type="Rhea" id="RHEA:28406"/>
        <dbReference type="ChEBI" id="CHEBI:15377"/>
        <dbReference type="ChEBI" id="CHEBI:15378"/>
        <dbReference type="ChEBI" id="CHEBI:43474"/>
        <dbReference type="ChEBI" id="CHEBI:59884"/>
        <dbReference type="ChEBI" id="CHEBI:61314"/>
        <dbReference type="EC" id="3.6.1.73"/>
    </reaction>
</comment>
<dbReference type="Proteomes" id="UP000190162">
    <property type="component" value="Unassembled WGS sequence"/>
</dbReference>
<keyword evidence="14" id="KW-1185">Reference proteome</keyword>
<evidence type="ECO:0000256" key="8">
    <source>
        <dbReference type="ARBA" id="ARBA00048174"/>
    </source>
</evidence>
<comment type="catalytic activity">
    <reaction evidence="8 11">
        <text>ITP + H2O = IDP + phosphate + H(+)</text>
        <dbReference type="Rhea" id="RHEA:28330"/>
        <dbReference type="ChEBI" id="CHEBI:15377"/>
        <dbReference type="ChEBI" id="CHEBI:15378"/>
        <dbReference type="ChEBI" id="CHEBI:43474"/>
        <dbReference type="ChEBI" id="CHEBI:58280"/>
        <dbReference type="ChEBI" id="CHEBI:61402"/>
        <dbReference type="EC" id="3.6.1.73"/>
    </reaction>
</comment>
<evidence type="ECO:0000256" key="5">
    <source>
        <dbReference type="ARBA" id="ARBA00022842"/>
    </source>
</evidence>
<comment type="similarity">
    <text evidence="10 11">Belongs to the YjjX NTPase family.</text>
</comment>
<dbReference type="HAMAP" id="MF_00648">
    <property type="entry name" value="Non_canon_purine_NTPase_YjjX"/>
    <property type="match status" value="1"/>
</dbReference>
<proteinExistence type="inferred from homology"/>
<evidence type="ECO:0000256" key="2">
    <source>
        <dbReference type="ARBA" id="ARBA00022723"/>
    </source>
</evidence>
<dbReference type="Gene3D" id="3.90.950.10">
    <property type="match status" value="1"/>
</dbReference>
<evidence type="ECO:0000259" key="12">
    <source>
        <dbReference type="Pfam" id="PF01931"/>
    </source>
</evidence>
<dbReference type="SUPFAM" id="SSF52972">
    <property type="entry name" value="ITPase-like"/>
    <property type="match status" value="1"/>
</dbReference>
<evidence type="ECO:0000256" key="3">
    <source>
        <dbReference type="ARBA" id="ARBA00022741"/>
    </source>
</evidence>
<reference evidence="14" key="1">
    <citation type="submission" date="2017-02" db="EMBL/GenBank/DDBJ databases">
        <authorList>
            <person name="Varghese N."/>
            <person name="Submissions S."/>
        </authorList>
    </citation>
    <scope>NUCLEOTIDE SEQUENCE [LARGE SCALE GENOMIC DNA]</scope>
    <source>
        <strain evidence="14">DSM 22720</strain>
    </source>
</reference>
<dbReference type="GO" id="GO:0103023">
    <property type="term" value="F:ITPase activity"/>
    <property type="evidence" value="ECO:0007669"/>
    <property type="project" value="UniProtKB-EC"/>
</dbReference>
<feature type="binding site" evidence="11">
    <location>
        <begin position="67"/>
        <end position="68"/>
    </location>
    <ligand>
        <name>substrate</name>
    </ligand>
</feature>
<dbReference type="GO" id="GO:0000166">
    <property type="term" value="F:nucleotide binding"/>
    <property type="evidence" value="ECO:0007669"/>
    <property type="project" value="UniProtKB-KW"/>
</dbReference>
<evidence type="ECO:0000256" key="9">
    <source>
        <dbReference type="ARBA" id="ARBA00048781"/>
    </source>
</evidence>
<evidence type="ECO:0000256" key="10">
    <source>
        <dbReference type="ARBA" id="ARBA00060855"/>
    </source>
</evidence>
<keyword evidence="2 11" id="KW-0479">Metal-binding</keyword>
<dbReference type="RefSeq" id="WP_078750600.1">
    <property type="nucleotide sequence ID" value="NZ_FUXU01000001.1"/>
</dbReference>
<dbReference type="GO" id="GO:0046872">
    <property type="term" value="F:metal ion binding"/>
    <property type="evidence" value="ECO:0007669"/>
    <property type="project" value="UniProtKB-KW"/>
</dbReference>
<dbReference type="GO" id="GO:0009117">
    <property type="term" value="P:nucleotide metabolic process"/>
    <property type="evidence" value="ECO:0007669"/>
    <property type="project" value="UniProtKB-KW"/>
</dbReference>
<sequence>MTKVIVTSLNPAKISAVEAAFKEVFPDNDMIFEGISVSSDVADQPMTSEETLAGARNRIRNAKKVVDGNFYVGVEAGIDGHYTFAWMVIESTERVGESRSASVPLPPQALEALKTGKELGDVMDDMFNEQNVKQKGGAIGMLTGHLLTRSSVYHQALILALIPFINPSLFPVESPPPQAY</sequence>
<comment type="cofactor">
    <cofactor evidence="1">
        <name>Mn(2+)</name>
        <dbReference type="ChEBI" id="CHEBI:29035"/>
    </cofactor>
</comment>
<evidence type="ECO:0000256" key="6">
    <source>
        <dbReference type="ARBA" id="ARBA00023080"/>
    </source>
</evidence>
<comment type="caution">
    <text evidence="11">Lacks conserved residue(s) required for the propagation of feature annotation.</text>
</comment>
<gene>
    <name evidence="13" type="ORF">SAMN02745132_00014</name>
</gene>
<comment type="subunit">
    <text evidence="11">Homodimer.</text>
</comment>
<name>A0A1T4TRV4_9GAMM</name>
<protein>
    <recommendedName>
        <fullName evidence="11">Inosine/xanthosine triphosphatase</fullName>
        <shortName evidence="11">ITPase/XTPase</shortName>
        <ecNumber evidence="11">3.6.1.73</ecNumber>
    </recommendedName>
    <alternativeName>
        <fullName evidence="11">Non-canonical purine NTP phosphatase</fullName>
    </alternativeName>
    <alternativeName>
        <fullName evidence="11">Non-standard purine NTP phosphatase</fullName>
    </alternativeName>
    <alternativeName>
        <fullName evidence="11">Nucleoside-triphosphate phosphatase</fullName>
        <shortName evidence="11">NTPase</shortName>
    </alternativeName>
</protein>
<feature type="binding site" evidence="11">
    <location>
        <position position="67"/>
    </location>
    <ligand>
        <name>Mg(2+)</name>
        <dbReference type="ChEBI" id="CHEBI:18420"/>
    </ligand>
</feature>
<dbReference type="InterPro" id="IPR026533">
    <property type="entry name" value="NTPase/PRRC1"/>
</dbReference>
<comment type="cofactor">
    <cofactor evidence="11">
        <name>Mg(2+)</name>
        <dbReference type="ChEBI" id="CHEBI:18420"/>
    </cofactor>
    <cofactor evidence="11">
        <name>Mn(2+)</name>
        <dbReference type="ChEBI" id="CHEBI:29035"/>
    </cofactor>
    <text evidence="11">Binds 1 divalent metal cation per subunit; can use either Mg(2+) or Mn(2+).</text>
</comment>
<dbReference type="GO" id="GO:0006772">
    <property type="term" value="P:thiamine metabolic process"/>
    <property type="evidence" value="ECO:0007669"/>
    <property type="project" value="TreeGrafter"/>
</dbReference>
<evidence type="ECO:0000256" key="11">
    <source>
        <dbReference type="HAMAP-Rule" id="MF_00648"/>
    </source>
</evidence>
<dbReference type="PANTHER" id="PTHR34699">
    <property type="match status" value="1"/>
</dbReference>
<comment type="function">
    <text evidence="11">Phosphatase that hydrolyzes non-canonical purine nucleotides such as XTP and ITP to their respective diphosphate derivatives. Probably excludes non-canonical purines from DNA/RNA precursor pool, thus preventing their incorporation into DNA/RNA and avoiding chromosomal lesions.</text>
</comment>
<keyword evidence="5 11" id="KW-0460">Magnesium</keyword>
<feature type="domain" description="Non-canonical purine NTP phosphatase/PRRC1" evidence="12">
    <location>
        <begin position="8"/>
        <end position="165"/>
    </location>
</feature>